<evidence type="ECO:0000256" key="1">
    <source>
        <dbReference type="SAM" id="Phobius"/>
    </source>
</evidence>
<sequence>MKKENTYQPRLSALSRSLIALGVGTLVGLVTVGWFGWQTRILLAWLGYTLTVLVFIWLIIGRADACRVAQREDESRPVIFLFTVGGALVSLLAVVVLLGSVKGLSAPEATRHVLLSGLTVVSSWVLMHSTFTLHYAHLYYYDANDTRQVGGLDFPGKEPPDYLDFAYYSFVVGMTFQVSDVAVTAKPIRRLTLLHGVLSFAFNTLIIALTINTVSSLL</sequence>
<accession>A0ABX0QN53</accession>
<dbReference type="Proteomes" id="UP000606008">
    <property type="component" value="Unassembled WGS sequence"/>
</dbReference>
<feature type="transmembrane region" description="Helical" evidence="1">
    <location>
        <begin position="42"/>
        <end position="60"/>
    </location>
</feature>
<keyword evidence="1" id="KW-0472">Membrane</keyword>
<organism evidence="2 3">
    <name type="scientific">Fibrivirga algicola</name>
    <dbReference type="NCBI Taxonomy" id="2950420"/>
    <lineage>
        <taxon>Bacteria</taxon>
        <taxon>Pseudomonadati</taxon>
        <taxon>Bacteroidota</taxon>
        <taxon>Cytophagia</taxon>
        <taxon>Cytophagales</taxon>
        <taxon>Spirosomataceae</taxon>
        <taxon>Fibrivirga</taxon>
    </lineage>
</organism>
<evidence type="ECO:0000313" key="3">
    <source>
        <dbReference type="Proteomes" id="UP000606008"/>
    </source>
</evidence>
<keyword evidence="1" id="KW-1133">Transmembrane helix</keyword>
<reference evidence="2" key="1">
    <citation type="submission" date="2024-05" db="EMBL/GenBank/DDBJ databases">
        <authorList>
            <person name="Jung D.-H."/>
        </authorList>
    </citation>
    <scope>NUCLEOTIDE SEQUENCE</scope>
    <source>
        <strain evidence="2">JA-25</strain>
    </source>
</reference>
<feature type="transmembrane region" description="Helical" evidence="1">
    <location>
        <begin position="192"/>
        <end position="211"/>
    </location>
</feature>
<proteinExistence type="predicted"/>
<name>A0ABX0QN53_9BACT</name>
<dbReference type="RefSeq" id="WP_166694102.1">
    <property type="nucleotide sequence ID" value="NZ_WAEL01000013.1"/>
</dbReference>
<keyword evidence="3" id="KW-1185">Reference proteome</keyword>
<dbReference type="EMBL" id="WAEL01000013">
    <property type="protein sequence ID" value="NID13576.1"/>
    <property type="molecule type" value="Genomic_DNA"/>
</dbReference>
<protein>
    <submittedName>
        <fullName evidence="2">DUF1345 domain-containing protein</fullName>
    </submittedName>
</protein>
<feature type="transmembrane region" description="Helical" evidence="1">
    <location>
        <begin position="80"/>
        <end position="101"/>
    </location>
</feature>
<keyword evidence="1" id="KW-0812">Transmembrane</keyword>
<feature type="transmembrane region" description="Helical" evidence="1">
    <location>
        <begin position="113"/>
        <end position="136"/>
    </location>
</feature>
<comment type="caution">
    <text evidence="2">The sequence shown here is derived from an EMBL/GenBank/DDBJ whole genome shotgun (WGS) entry which is preliminary data.</text>
</comment>
<gene>
    <name evidence="2" type="ORF">F7231_25640</name>
</gene>
<dbReference type="InterPro" id="IPR009781">
    <property type="entry name" value="DUF1345"/>
</dbReference>
<evidence type="ECO:0000313" key="2">
    <source>
        <dbReference type="EMBL" id="NID13576.1"/>
    </source>
</evidence>
<dbReference type="Pfam" id="PF07077">
    <property type="entry name" value="DUF1345"/>
    <property type="match status" value="1"/>
</dbReference>
<feature type="transmembrane region" description="Helical" evidence="1">
    <location>
        <begin position="13"/>
        <end position="35"/>
    </location>
</feature>